<evidence type="ECO:0000256" key="3">
    <source>
        <dbReference type="ARBA" id="ARBA00004947"/>
    </source>
</evidence>
<reference evidence="12 13" key="1">
    <citation type="submission" date="2017-05" db="EMBL/GenBank/DDBJ databases">
        <title>The complete genome sequence of Deinococcus ficus isolated from the rhizosphere of the Ficus religiosa L. in Taiwan.</title>
        <authorList>
            <person name="Wu K.-M."/>
            <person name="Liao T.-L."/>
            <person name="Liu Y.-M."/>
            <person name="Young C.-C."/>
            <person name="Tsai S.-F."/>
        </authorList>
    </citation>
    <scope>NUCLEOTIDE SEQUENCE [LARGE SCALE GENOMIC DNA]</scope>
    <source>
        <strain evidence="12 13">CC-FR2-10</strain>
    </source>
</reference>
<keyword evidence="9 10" id="KW-0119">Carbohydrate metabolism</keyword>
<dbReference type="Gene3D" id="3.90.25.10">
    <property type="entry name" value="UDP-galactose 4-epimerase, domain 1"/>
    <property type="match status" value="1"/>
</dbReference>
<dbReference type="EC" id="5.1.3.2" evidence="5 10"/>
<dbReference type="SUPFAM" id="SSF51735">
    <property type="entry name" value="NAD(P)-binding Rossmann-fold domains"/>
    <property type="match status" value="1"/>
</dbReference>
<feature type="domain" description="NAD-dependent epimerase/dehydratase" evidence="11">
    <location>
        <begin position="4"/>
        <end position="257"/>
    </location>
</feature>
<evidence type="ECO:0000259" key="11">
    <source>
        <dbReference type="Pfam" id="PF01370"/>
    </source>
</evidence>
<dbReference type="RefSeq" id="WP_027463192.1">
    <property type="nucleotide sequence ID" value="NZ_CP021081.1"/>
</dbReference>
<dbReference type="EMBL" id="CP021081">
    <property type="protein sequence ID" value="ASN81520.1"/>
    <property type="molecule type" value="Genomic_DNA"/>
</dbReference>
<evidence type="ECO:0000256" key="2">
    <source>
        <dbReference type="ARBA" id="ARBA00001911"/>
    </source>
</evidence>
<dbReference type="PANTHER" id="PTHR43725">
    <property type="entry name" value="UDP-GLUCOSE 4-EPIMERASE"/>
    <property type="match status" value="1"/>
</dbReference>
<keyword evidence="8 10" id="KW-0413">Isomerase</keyword>
<comment type="similarity">
    <text evidence="4 10">Belongs to the NAD(P)-dependent epimerase/dehydratase family.</text>
</comment>
<evidence type="ECO:0000256" key="10">
    <source>
        <dbReference type="RuleBase" id="RU366046"/>
    </source>
</evidence>
<dbReference type="Pfam" id="PF01370">
    <property type="entry name" value="Epimerase"/>
    <property type="match status" value="1"/>
</dbReference>
<keyword evidence="13" id="KW-1185">Reference proteome</keyword>
<name>A0A221SY17_9DEIO</name>
<dbReference type="UniPathway" id="UPA00214"/>
<accession>A0A221SY17</accession>
<organism evidence="12 13">
    <name type="scientific">Deinococcus ficus</name>
    <dbReference type="NCBI Taxonomy" id="317577"/>
    <lineage>
        <taxon>Bacteria</taxon>
        <taxon>Thermotogati</taxon>
        <taxon>Deinococcota</taxon>
        <taxon>Deinococci</taxon>
        <taxon>Deinococcales</taxon>
        <taxon>Deinococcaceae</taxon>
        <taxon>Deinococcus</taxon>
    </lineage>
</organism>
<evidence type="ECO:0000256" key="9">
    <source>
        <dbReference type="ARBA" id="ARBA00023277"/>
    </source>
</evidence>
<evidence type="ECO:0000256" key="8">
    <source>
        <dbReference type="ARBA" id="ARBA00023235"/>
    </source>
</evidence>
<evidence type="ECO:0000313" key="13">
    <source>
        <dbReference type="Proteomes" id="UP000259030"/>
    </source>
</evidence>
<protein>
    <recommendedName>
        <fullName evidence="6 10">UDP-glucose 4-epimerase</fullName>
        <ecNumber evidence="5 10">5.1.3.2</ecNumber>
    </recommendedName>
</protein>
<evidence type="ECO:0000256" key="4">
    <source>
        <dbReference type="ARBA" id="ARBA00007637"/>
    </source>
</evidence>
<sequence length="334" mass="36287">MKLLVVGGAGYIGSHTVRQLRRAGHEAVVFDNLSSGHAQAVPDGVTLVRGDLLNPADIRAALDAHQPDAVIHFAALIEVGESMRAPGRYYRNNVTGSLNLLQAIVDTRKIPLVFSSTAAVYGTTDAVPIPENAAMQPESVYGETKLMTERMIHAFHVAHGLPYTILRYFNVCGAAPEGDIGEAHPNKTHLIELACLTALGQREKMMVFGTDYPTPDGSCIRDYVHVQDLADAHVLAVEALHAAHARGQAGQATYNVGLGHGFSVLEVLDAVDRVTGTPLHREVAPRRAGDPPRLVADATRIVRDLGFTPQFTDLDEIVRTAWNWHRTHPDGFRR</sequence>
<proteinExistence type="inferred from homology"/>
<dbReference type="PANTHER" id="PTHR43725:SF53">
    <property type="entry name" value="UDP-ARABINOSE 4-EPIMERASE 1"/>
    <property type="match status" value="1"/>
</dbReference>
<comment type="catalytic activity">
    <reaction evidence="1 10">
        <text>UDP-alpha-D-glucose = UDP-alpha-D-galactose</text>
        <dbReference type="Rhea" id="RHEA:22168"/>
        <dbReference type="ChEBI" id="CHEBI:58885"/>
        <dbReference type="ChEBI" id="CHEBI:66914"/>
        <dbReference type="EC" id="5.1.3.2"/>
    </reaction>
</comment>
<comment type="cofactor">
    <cofactor evidence="2 10">
        <name>NAD(+)</name>
        <dbReference type="ChEBI" id="CHEBI:57540"/>
    </cofactor>
</comment>
<evidence type="ECO:0000256" key="7">
    <source>
        <dbReference type="ARBA" id="ARBA00023027"/>
    </source>
</evidence>
<evidence type="ECO:0000256" key="1">
    <source>
        <dbReference type="ARBA" id="ARBA00000083"/>
    </source>
</evidence>
<gene>
    <name evidence="12" type="ORF">DFI_11385</name>
</gene>
<comment type="subunit">
    <text evidence="10">Homodimer.</text>
</comment>
<dbReference type="InterPro" id="IPR001509">
    <property type="entry name" value="Epimerase_deHydtase"/>
</dbReference>
<dbReference type="KEGG" id="dfc:DFI_11385"/>
<dbReference type="Gene3D" id="3.40.50.720">
    <property type="entry name" value="NAD(P)-binding Rossmann-like Domain"/>
    <property type="match status" value="1"/>
</dbReference>
<evidence type="ECO:0000256" key="6">
    <source>
        <dbReference type="ARBA" id="ARBA00018569"/>
    </source>
</evidence>
<evidence type="ECO:0000313" key="12">
    <source>
        <dbReference type="EMBL" id="ASN81520.1"/>
    </source>
</evidence>
<dbReference type="STRING" id="317577.GCA_000419625_01648"/>
<dbReference type="GO" id="GO:0033499">
    <property type="term" value="P:galactose catabolic process via UDP-galactose, Leloir pathway"/>
    <property type="evidence" value="ECO:0007669"/>
    <property type="project" value="TreeGrafter"/>
</dbReference>
<comment type="pathway">
    <text evidence="3 10">Carbohydrate metabolism; galactose metabolism.</text>
</comment>
<dbReference type="CDD" id="cd05247">
    <property type="entry name" value="UDP_G4E_1_SDR_e"/>
    <property type="match status" value="1"/>
</dbReference>
<dbReference type="InterPro" id="IPR005886">
    <property type="entry name" value="UDP_G4E"/>
</dbReference>
<evidence type="ECO:0000256" key="5">
    <source>
        <dbReference type="ARBA" id="ARBA00013189"/>
    </source>
</evidence>
<keyword evidence="7 10" id="KW-0520">NAD</keyword>
<dbReference type="AlphaFoldDB" id="A0A221SY17"/>
<dbReference type="NCBIfam" id="TIGR01179">
    <property type="entry name" value="galE"/>
    <property type="match status" value="1"/>
</dbReference>
<dbReference type="InterPro" id="IPR036291">
    <property type="entry name" value="NAD(P)-bd_dom_sf"/>
</dbReference>
<dbReference type="Proteomes" id="UP000259030">
    <property type="component" value="Chromosome"/>
</dbReference>
<dbReference type="GO" id="GO:0003978">
    <property type="term" value="F:UDP-glucose 4-epimerase activity"/>
    <property type="evidence" value="ECO:0007669"/>
    <property type="project" value="UniProtKB-UniRule"/>
</dbReference>